<dbReference type="GO" id="GO:0005634">
    <property type="term" value="C:nucleus"/>
    <property type="evidence" value="ECO:0007669"/>
    <property type="project" value="TreeGrafter"/>
</dbReference>
<dbReference type="InterPro" id="IPR029062">
    <property type="entry name" value="Class_I_gatase-like"/>
</dbReference>
<keyword evidence="2" id="KW-1185">Reference proteome</keyword>
<dbReference type="SUPFAM" id="SSF52317">
    <property type="entry name" value="Class I glutamine amidotransferase-like"/>
    <property type="match status" value="1"/>
</dbReference>
<reference evidence="1 2" key="1">
    <citation type="journal article" date="2015" name="BMC Genomics">
        <title>The genome of the truffle-parasite Tolypocladium ophioglossoides and the evolution of antifungal peptaibiotics.</title>
        <authorList>
            <person name="Quandt C.A."/>
            <person name="Bushley K.E."/>
            <person name="Spatafora J.W."/>
        </authorList>
    </citation>
    <scope>NUCLEOTIDE SEQUENCE [LARGE SCALE GENOMIC DNA]</scope>
    <source>
        <strain evidence="1 2">CBS 100239</strain>
    </source>
</reference>
<proteinExistence type="predicted"/>
<dbReference type="CDD" id="cd01741">
    <property type="entry name" value="GATase1_1"/>
    <property type="match status" value="1"/>
</dbReference>
<dbReference type="PANTHER" id="PTHR42695">
    <property type="entry name" value="GLUTAMINE AMIDOTRANSFERASE YLR126C-RELATED"/>
    <property type="match status" value="1"/>
</dbReference>
<dbReference type="Gene3D" id="3.40.50.880">
    <property type="match status" value="1"/>
</dbReference>
<dbReference type="AlphaFoldDB" id="A0A0L0MYS0"/>
<keyword evidence="1" id="KW-0808">Transferase</keyword>
<accession>A0A0L0MYS0</accession>
<name>A0A0L0MYS0_TOLOC</name>
<evidence type="ECO:0000313" key="2">
    <source>
        <dbReference type="Proteomes" id="UP000036947"/>
    </source>
</evidence>
<sequence length="293" mass="32409">MAASPFIIRIAMLNADTPVPNVLAKVGSYGNLFHGLLKAAAKHVAPNLAIESEDFDVVRGEYPRSASDFDALLITGSAASSYDDSEWNHKLDEYLLSVYETCPRVKIFGSCFGHQIVCQSILRKYGVIIEKDPKGWELGVHEIQLNEAFLEALGPGFCSANREPTPETANDPQPPSPKTLRLQFIHADHVKIPEGKSLPSPWLLMGWTKHCAVQGVYEPGRVLTYQGHFEFDRFINTKTLEVFGAKWDTKALQSGLEAMDKDDDSKEAARMVVRFLLEGRSVVYGGDGLMTPP</sequence>
<comment type="caution">
    <text evidence="1">The sequence shown here is derived from an EMBL/GenBank/DDBJ whole genome shotgun (WGS) entry which is preliminary data.</text>
</comment>
<dbReference type="PANTHER" id="PTHR42695:SF6">
    <property type="entry name" value="GLUTAMINE AMIDOTRANSFERASE DOMAIN-CONTAINING PROTEIN"/>
    <property type="match status" value="1"/>
</dbReference>
<dbReference type="InterPro" id="IPR044992">
    <property type="entry name" value="ChyE-like"/>
</dbReference>
<dbReference type="OrthoDB" id="1669814at2759"/>
<evidence type="ECO:0000313" key="1">
    <source>
        <dbReference type="EMBL" id="KND87013.1"/>
    </source>
</evidence>
<dbReference type="EMBL" id="LFRF01000044">
    <property type="protein sequence ID" value="KND87013.1"/>
    <property type="molecule type" value="Genomic_DNA"/>
</dbReference>
<dbReference type="GO" id="GO:0005829">
    <property type="term" value="C:cytosol"/>
    <property type="evidence" value="ECO:0007669"/>
    <property type="project" value="TreeGrafter"/>
</dbReference>
<keyword evidence="1" id="KW-0315">Glutamine amidotransferase</keyword>
<dbReference type="STRING" id="1163406.A0A0L0MYS0"/>
<dbReference type="Proteomes" id="UP000036947">
    <property type="component" value="Unassembled WGS sequence"/>
</dbReference>
<gene>
    <name evidence="1" type="ORF">TOPH_08340</name>
</gene>
<protein>
    <submittedName>
        <fullName evidence="1">Putative glutamine amidotransferase-like protein</fullName>
    </submittedName>
</protein>
<dbReference type="GO" id="GO:0016740">
    <property type="term" value="F:transferase activity"/>
    <property type="evidence" value="ECO:0007669"/>
    <property type="project" value="UniProtKB-KW"/>
</dbReference>
<organism evidence="1 2">
    <name type="scientific">Tolypocladium ophioglossoides (strain CBS 100239)</name>
    <name type="common">Snaketongue truffleclub</name>
    <name type="synonym">Elaphocordyceps ophioglossoides</name>
    <dbReference type="NCBI Taxonomy" id="1163406"/>
    <lineage>
        <taxon>Eukaryota</taxon>
        <taxon>Fungi</taxon>
        <taxon>Dikarya</taxon>
        <taxon>Ascomycota</taxon>
        <taxon>Pezizomycotina</taxon>
        <taxon>Sordariomycetes</taxon>
        <taxon>Hypocreomycetidae</taxon>
        <taxon>Hypocreales</taxon>
        <taxon>Ophiocordycipitaceae</taxon>
        <taxon>Tolypocladium</taxon>
    </lineage>
</organism>